<evidence type="ECO:0000259" key="2">
    <source>
        <dbReference type="Pfam" id="PF06439"/>
    </source>
</evidence>
<reference evidence="3 4" key="1">
    <citation type="submission" date="2020-07" db="EMBL/GenBank/DDBJ databases">
        <title>Roseicoccus Jingziensis gen. nov., sp. nov., isolated from coastal seawater.</title>
        <authorList>
            <person name="Feng X."/>
        </authorList>
    </citation>
    <scope>NUCLEOTIDE SEQUENCE [LARGE SCALE GENOMIC DNA]</scope>
    <source>
        <strain evidence="3 4">N1E253</strain>
    </source>
</reference>
<dbReference type="Gene3D" id="2.60.120.560">
    <property type="entry name" value="Exo-inulinase, domain 1"/>
    <property type="match status" value="2"/>
</dbReference>
<accession>A0A851GEF5</accession>
<dbReference type="Pfam" id="PF06439">
    <property type="entry name" value="3keto-disac_hyd"/>
    <property type="match status" value="2"/>
</dbReference>
<evidence type="ECO:0000256" key="1">
    <source>
        <dbReference type="SAM" id="SignalP"/>
    </source>
</evidence>
<feature type="signal peptide" evidence="1">
    <location>
        <begin position="1"/>
        <end position="16"/>
    </location>
</feature>
<evidence type="ECO:0000313" key="4">
    <source>
        <dbReference type="Proteomes" id="UP000557872"/>
    </source>
</evidence>
<feature type="domain" description="3-keto-alpha-glucoside-1,2-lyase/3-keto-2-hydroxy-glucal hydratase" evidence="2">
    <location>
        <begin position="21"/>
        <end position="229"/>
    </location>
</feature>
<keyword evidence="1" id="KW-0732">Signal</keyword>
<feature type="chain" id="PRO_5033062032" evidence="1">
    <location>
        <begin position="17"/>
        <end position="471"/>
    </location>
</feature>
<gene>
    <name evidence="3" type="ORF">HW115_10995</name>
</gene>
<proteinExistence type="predicted"/>
<feature type="domain" description="3-keto-alpha-glucoside-1,2-lyase/3-keto-2-hydroxy-glucal hydratase" evidence="2">
    <location>
        <begin position="248"/>
        <end position="462"/>
    </location>
</feature>
<sequence length="471" mass="51510">MAIALMSLAGATALSAADGAWVNLFNGKDFTGWTQKGGKATYTVENGTIVGHSVTKTPNTFMCTEKLYGNFILEYEFKVDPRLNSGVQIRSNCYEKTKTYTWQGKNIKVPPGRVHGYQVEIDPDPKRARFWSAGIYDEARRGWLCPGKLGGDGKAFTKQGAESFKPEAWNKVRVEAVGSSIRTWLNGVPRASIQDDLTPKGFIGLQVHGIGNNKAIEGTTVAWRNLRIKELEPGSGDNSLSADEIQKGWILLWDGTSTDGWRGAKLDTFPKSGWTIKDGVLTVLESGGAESAKGGDIVTMQRYARFDLTLDFKITPGANSGVKYFCQPNLNPITGGGAVAKTGSAIGLESQILDDAKHPDAKKGRDGNRTMSSLYDLITADAGKQPKPVGEWNQMRVVTDGKHVEHWLNGKKVVSYDRGTPEFKEIVAKSKYRKVPGFGEWPDGHILLQDHGNTVHFRNVKLNVPPVPKGK</sequence>
<dbReference type="RefSeq" id="WP_178932835.1">
    <property type="nucleotide sequence ID" value="NZ_JACBAZ010000004.1"/>
</dbReference>
<dbReference type="AlphaFoldDB" id="A0A851GEF5"/>
<protein>
    <submittedName>
        <fullName evidence="3">DUF1080 domain-containing protein</fullName>
    </submittedName>
</protein>
<name>A0A851GEF5_9BACT</name>
<dbReference type="InterPro" id="IPR010496">
    <property type="entry name" value="AL/BT2_dom"/>
</dbReference>
<dbReference type="Proteomes" id="UP000557872">
    <property type="component" value="Unassembled WGS sequence"/>
</dbReference>
<dbReference type="GO" id="GO:0016787">
    <property type="term" value="F:hydrolase activity"/>
    <property type="evidence" value="ECO:0007669"/>
    <property type="project" value="InterPro"/>
</dbReference>
<organism evidence="3 4">
    <name type="scientific">Oceaniferula marina</name>
    <dbReference type="NCBI Taxonomy" id="2748318"/>
    <lineage>
        <taxon>Bacteria</taxon>
        <taxon>Pseudomonadati</taxon>
        <taxon>Verrucomicrobiota</taxon>
        <taxon>Verrucomicrobiia</taxon>
        <taxon>Verrucomicrobiales</taxon>
        <taxon>Verrucomicrobiaceae</taxon>
        <taxon>Oceaniferula</taxon>
    </lineage>
</organism>
<keyword evidence="4" id="KW-1185">Reference proteome</keyword>
<evidence type="ECO:0000313" key="3">
    <source>
        <dbReference type="EMBL" id="NWK56138.1"/>
    </source>
</evidence>
<dbReference type="EMBL" id="JACBAZ010000004">
    <property type="protein sequence ID" value="NWK56138.1"/>
    <property type="molecule type" value="Genomic_DNA"/>
</dbReference>
<comment type="caution">
    <text evidence="3">The sequence shown here is derived from an EMBL/GenBank/DDBJ whole genome shotgun (WGS) entry which is preliminary data.</text>
</comment>